<keyword evidence="3" id="KW-0862">Zinc</keyword>
<evidence type="ECO:0000259" key="6">
    <source>
        <dbReference type="PROSITE" id="PS50089"/>
    </source>
</evidence>
<dbReference type="Gene3D" id="3.30.40.10">
    <property type="entry name" value="Zinc/RING finger domain, C3HC4 (zinc finger)"/>
    <property type="match status" value="2"/>
</dbReference>
<keyword evidence="5" id="KW-1133">Transmembrane helix</keyword>
<sequence length="335" mass="37102">MSSRATTMAINETSEDSCEVSLRESSADMDIVICADENTSRQICREEVHGSILPIGRQCSAFLPVNTYDENIDLCAICHDGMSTTIDAIPDAHQETARQVNIYSENIDRCEASLEEVPTSIGVIPFAQQETFSLENISRENINSCGVCRKEAPVNMDIIPCGHRKAFCEPCVEKVLFGDDVTCPLCRAPWPIVCPVCRVEPSTYNDGIPCAHRENFCGTCVEKVHAGDNIKCPLCRAPWAVNTDIENIDLDEVILDELRIDMDIIPDAYRETPWPVNIDREYIDQHLMIAVNEGYTIAHHSSPPIATGGLMHNVLTCCAIGLLIGIIIYPTMKEI</sequence>
<evidence type="ECO:0000256" key="5">
    <source>
        <dbReference type="SAM" id="Phobius"/>
    </source>
</evidence>
<evidence type="ECO:0000313" key="8">
    <source>
        <dbReference type="Proteomes" id="UP000663891"/>
    </source>
</evidence>
<dbReference type="OrthoDB" id="10301907at2759"/>
<feature type="domain" description="RING-type" evidence="6">
    <location>
        <begin position="145"/>
        <end position="187"/>
    </location>
</feature>
<dbReference type="SUPFAM" id="SSF57850">
    <property type="entry name" value="RING/U-box"/>
    <property type="match status" value="2"/>
</dbReference>
<dbReference type="InterPro" id="IPR018957">
    <property type="entry name" value="Znf_C3HC4_RING-type"/>
</dbReference>
<evidence type="ECO:0000313" key="7">
    <source>
        <dbReference type="EMBL" id="CAF1217181.1"/>
    </source>
</evidence>
<dbReference type="GO" id="GO:0008270">
    <property type="term" value="F:zinc ion binding"/>
    <property type="evidence" value="ECO:0007669"/>
    <property type="project" value="UniProtKB-KW"/>
</dbReference>
<feature type="domain" description="RING-type" evidence="6">
    <location>
        <begin position="194"/>
        <end position="236"/>
    </location>
</feature>
<dbReference type="SMART" id="SM00184">
    <property type="entry name" value="RING"/>
    <property type="match status" value="2"/>
</dbReference>
<reference evidence="7" key="1">
    <citation type="submission" date="2021-02" db="EMBL/GenBank/DDBJ databases">
        <authorList>
            <person name="Nowell W R."/>
        </authorList>
    </citation>
    <scope>NUCLEOTIDE SEQUENCE</scope>
</reference>
<dbReference type="Pfam" id="PF13920">
    <property type="entry name" value="zf-C3HC4_3"/>
    <property type="match status" value="1"/>
</dbReference>
<protein>
    <recommendedName>
        <fullName evidence="6">RING-type domain-containing protein</fullName>
    </recommendedName>
</protein>
<evidence type="ECO:0000256" key="2">
    <source>
        <dbReference type="ARBA" id="ARBA00022771"/>
    </source>
</evidence>
<gene>
    <name evidence="7" type="ORF">VCS650_LOCUS26509</name>
</gene>
<dbReference type="EMBL" id="CAJNON010000358">
    <property type="protein sequence ID" value="CAF1217181.1"/>
    <property type="molecule type" value="Genomic_DNA"/>
</dbReference>
<dbReference type="Pfam" id="PF00097">
    <property type="entry name" value="zf-C3HC4"/>
    <property type="match status" value="1"/>
</dbReference>
<dbReference type="PROSITE" id="PS50089">
    <property type="entry name" value="ZF_RING_2"/>
    <property type="match status" value="2"/>
</dbReference>
<accession>A0A814XLN5</accession>
<feature type="transmembrane region" description="Helical" evidence="5">
    <location>
        <begin position="310"/>
        <end position="329"/>
    </location>
</feature>
<dbReference type="Proteomes" id="UP000663891">
    <property type="component" value="Unassembled WGS sequence"/>
</dbReference>
<dbReference type="AlphaFoldDB" id="A0A814XLN5"/>
<keyword evidence="2 4" id="KW-0863">Zinc-finger</keyword>
<keyword evidence="5" id="KW-0812">Transmembrane</keyword>
<proteinExistence type="predicted"/>
<name>A0A814XLN5_9BILA</name>
<keyword evidence="5" id="KW-0472">Membrane</keyword>
<evidence type="ECO:0000256" key="4">
    <source>
        <dbReference type="PROSITE-ProRule" id="PRU00175"/>
    </source>
</evidence>
<dbReference type="InterPro" id="IPR001841">
    <property type="entry name" value="Znf_RING"/>
</dbReference>
<dbReference type="InterPro" id="IPR013083">
    <property type="entry name" value="Znf_RING/FYVE/PHD"/>
</dbReference>
<evidence type="ECO:0000256" key="3">
    <source>
        <dbReference type="ARBA" id="ARBA00022833"/>
    </source>
</evidence>
<organism evidence="7 8">
    <name type="scientific">Adineta steineri</name>
    <dbReference type="NCBI Taxonomy" id="433720"/>
    <lineage>
        <taxon>Eukaryota</taxon>
        <taxon>Metazoa</taxon>
        <taxon>Spiralia</taxon>
        <taxon>Gnathifera</taxon>
        <taxon>Rotifera</taxon>
        <taxon>Eurotatoria</taxon>
        <taxon>Bdelloidea</taxon>
        <taxon>Adinetida</taxon>
        <taxon>Adinetidae</taxon>
        <taxon>Adineta</taxon>
    </lineage>
</organism>
<keyword evidence="1" id="KW-0479">Metal-binding</keyword>
<comment type="caution">
    <text evidence="7">The sequence shown here is derived from an EMBL/GenBank/DDBJ whole genome shotgun (WGS) entry which is preliminary data.</text>
</comment>
<evidence type="ECO:0000256" key="1">
    <source>
        <dbReference type="ARBA" id="ARBA00022723"/>
    </source>
</evidence>